<proteinExistence type="predicted"/>
<name>A0A7W8FF35_9BACT</name>
<comment type="caution">
    <text evidence="2">The sequence shown here is derived from an EMBL/GenBank/DDBJ whole genome shotgun (WGS) entry which is preliminary data.</text>
</comment>
<dbReference type="Proteomes" id="UP000539075">
    <property type="component" value="Unassembled WGS sequence"/>
</dbReference>
<organism evidence="2 3">
    <name type="scientific">Desulfovibrio intestinalis</name>
    <dbReference type="NCBI Taxonomy" id="58621"/>
    <lineage>
        <taxon>Bacteria</taxon>
        <taxon>Pseudomonadati</taxon>
        <taxon>Thermodesulfobacteriota</taxon>
        <taxon>Desulfovibrionia</taxon>
        <taxon>Desulfovibrionales</taxon>
        <taxon>Desulfovibrionaceae</taxon>
        <taxon>Desulfovibrio</taxon>
    </lineage>
</organism>
<dbReference type="RefSeq" id="WP_183717773.1">
    <property type="nucleotide sequence ID" value="NZ_JACHGO010000001.1"/>
</dbReference>
<protein>
    <submittedName>
        <fullName evidence="2">Uncharacterized protein</fullName>
    </submittedName>
</protein>
<evidence type="ECO:0000313" key="3">
    <source>
        <dbReference type="Proteomes" id="UP000539075"/>
    </source>
</evidence>
<keyword evidence="3" id="KW-1185">Reference proteome</keyword>
<dbReference type="EMBL" id="JACHGO010000001">
    <property type="protein sequence ID" value="MBB5142400.1"/>
    <property type="molecule type" value="Genomic_DNA"/>
</dbReference>
<keyword evidence="1" id="KW-0472">Membrane</keyword>
<feature type="transmembrane region" description="Helical" evidence="1">
    <location>
        <begin position="184"/>
        <end position="202"/>
    </location>
</feature>
<feature type="transmembrane region" description="Helical" evidence="1">
    <location>
        <begin position="89"/>
        <end position="110"/>
    </location>
</feature>
<accession>A0A7W8FF35</accession>
<evidence type="ECO:0000256" key="1">
    <source>
        <dbReference type="SAM" id="Phobius"/>
    </source>
</evidence>
<evidence type="ECO:0000313" key="2">
    <source>
        <dbReference type="EMBL" id="MBB5142400.1"/>
    </source>
</evidence>
<dbReference type="AlphaFoldDB" id="A0A7W8FF35"/>
<reference evidence="2 3" key="1">
    <citation type="submission" date="2020-08" db="EMBL/GenBank/DDBJ databases">
        <title>Genomic Encyclopedia of Type Strains, Phase IV (KMG-IV): sequencing the most valuable type-strain genomes for metagenomic binning, comparative biology and taxonomic classification.</title>
        <authorList>
            <person name="Goeker M."/>
        </authorList>
    </citation>
    <scope>NUCLEOTIDE SEQUENCE [LARGE SCALE GENOMIC DNA]</scope>
    <source>
        <strain evidence="2 3">DSM 11275</strain>
    </source>
</reference>
<feature type="transmembrane region" description="Helical" evidence="1">
    <location>
        <begin position="116"/>
        <end position="133"/>
    </location>
</feature>
<sequence length="355" mass="38929">MTMTSPATESMPDITSVTDATLEKITSFPKDFTQHRQLLSDLKEDLVALCAAKSTSADIPEDLRWSLARDMPDFSTDVLYVKRYSLPSMAGIVFLGFFIGGLLSNLLGLIDMGGEIIRVTTVLGMLYGAEYLAGNPKARTRLLIFLGLGALATFAASIVAGILRLTSWADFKSAVFGTSSAPGLLKRTYLLLGAAFLFVLLAKKTTSLDVIAFKLSLNQQAQARARNLMTFFSVWDQLQAELDSLRGTELATPQSGKCHRNDCPLAQSVIHLLDGMEEEPRQFLTEQLAFMGYNLAENDGHILWDDAVHAELYDTIGLVKNGDHCRVLRRYSRAGDAVIKGHVQKETAPFGRARA</sequence>
<keyword evidence="1" id="KW-1133">Transmembrane helix</keyword>
<gene>
    <name evidence="2" type="ORF">HNQ38_000463</name>
</gene>
<feature type="transmembrane region" description="Helical" evidence="1">
    <location>
        <begin position="142"/>
        <end position="164"/>
    </location>
</feature>
<keyword evidence="1" id="KW-0812">Transmembrane</keyword>